<evidence type="ECO:0000256" key="2">
    <source>
        <dbReference type="ARBA" id="ARBA00034247"/>
    </source>
</evidence>
<dbReference type="InterPro" id="IPR035965">
    <property type="entry name" value="PAS-like_dom_sf"/>
</dbReference>
<dbReference type="InterPro" id="IPR013656">
    <property type="entry name" value="PAS_4"/>
</dbReference>
<evidence type="ECO:0000259" key="4">
    <source>
        <dbReference type="PROSITE" id="PS50887"/>
    </source>
</evidence>
<name>A0A212KBG0_9PROT</name>
<dbReference type="PROSITE" id="PS50887">
    <property type="entry name" value="GGDEF"/>
    <property type="match status" value="1"/>
</dbReference>
<dbReference type="EMBL" id="FLUO01000001">
    <property type="protein sequence ID" value="SBW08855.1"/>
    <property type="molecule type" value="Genomic_DNA"/>
</dbReference>
<evidence type="ECO:0000313" key="5">
    <source>
        <dbReference type="EMBL" id="SBW08855.1"/>
    </source>
</evidence>
<proteinExistence type="predicted"/>
<dbReference type="Pfam" id="PF00990">
    <property type="entry name" value="GGDEF"/>
    <property type="match status" value="1"/>
</dbReference>
<reference evidence="5" key="1">
    <citation type="submission" date="2016-04" db="EMBL/GenBank/DDBJ databases">
        <authorList>
            <person name="Evans L.H."/>
            <person name="Alamgir A."/>
            <person name="Owens N."/>
            <person name="Weber N.D."/>
            <person name="Virtaneva K."/>
            <person name="Barbian K."/>
            <person name="Babar A."/>
            <person name="Rosenke K."/>
        </authorList>
    </citation>
    <scope>NUCLEOTIDE SEQUENCE</scope>
    <source>
        <strain evidence="5">86</strain>
    </source>
</reference>
<gene>
    <name evidence="5" type="ORF">KL86APRO_12470</name>
</gene>
<dbReference type="InterPro" id="IPR050469">
    <property type="entry name" value="Diguanylate_Cyclase"/>
</dbReference>
<dbReference type="Gene3D" id="3.30.450.20">
    <property type="entry name" value="PAS domain"/>
    <property type="match status" value="1"/>
</dbReference>
<dbReference type="InterPro" id="IPR000160">
    <property type="entry name" value="GGDEF_dom"/>
</dbReference>
<keyword evidence="5" id="KW-0548">Nucleotidyltransferase</keyword>
<dbReference type="EC" id="2.7.7.65" evidence="1"/>
<keyword evidence="5" id="KW-0808">Transferase</keyword>
<dbReference type="Pfam" id="PF08448">
    <property type="entry name" value="PAS_4"/>
    <property type="match status" value="1"/>
</dbReference>
<dbReference type="SUPFAM" id="SSF55785">
    <property type="entry name" value="PYP-like sensor domain (PAS domain)"/>
    <property type="match status" value="1"/>
</dbReference>
<dbReference type="Gene3D" id="3.30.70.270">
    <property type="match status" value="1"/>
</dbReference>
<dbReference type="SMART" id="SM00267">
    <property type="entry name" value="GGDEF"/>
    <property type="match status" value="1"/>
</dbReference>
<dbReference type="CDD" id="cd01949">
    <property type="entry name" value="GGDEF"/>
    <property type="match status" value="1"/>
</dbReference>
<dbReference type="PANTHER" id="PTHR45138">
    <property type="entry name" value="REGULATORY COMPONENTS OF SENSORY TRANSDUCTION SYSTEM"/>
    <property type="match status" value="1"/>
</dbReference>
<dbReference type="SUPFAM" id="SSF55073">
    <property type="entry name" value="Nucleotide cyclase"/>
    <property type="match status" value="1"/>
</dbReference>
<dbReference type="NCBIfam" id="TIGR00254">
    <property type="entry name" value="GGDEF"/>
    <property type="match status" value="1"/>
</dbReference>
<dbReference type="PROSITE" id="PS50112">
    <property type="entry name" value="PAS"/>
    <property type="match status" value="1"/>
</dbReference>
<feature type="domain" description="PAS" evidence="3">
    <location>
        <begin position="19"/>
        <end position="55"/>
    </location>
</feature>
<sequence length="462" mass="49869">MARDGMTPACEGDEVLLQLLDREGSILGVNAAWTAVLGFPAADCVGRPAAEFLDPAAAAGFRRFFEALPAPGATPYHHLVLRDREGQAVSAVLSARILEAGEIACEIWTLDGFARSMDRARRQAARDRAEAAVMRTVSAVTDLLTRTRTVAEFLRELGLLLEVISGTGRVHVETADGPPPWMRPLAEGVRARYGEVRKTGGAVLPPAHLAAIAPLLGDVFGDAPVMALWIADATMPRGRRHVVAALPPDGALQDSWSLHVGLFAQAVGNAISCLNAWETQARMLRQAHTQSVTDPLMRIFNRYKLEETLAAEERRARRYGTWFSVIIADIDHFKAVNDTYGHPVGDAVLEEIAAELRTHTRATDVLGRWGGEEIMIVCVHTRQEVAVGLAELLRRRIAGRRFAGIAGLTVSFGVASFAEGDTAAEVVARADAALYAAKREGRNRVCECEASPKAAEPPPARS</sequence>
<comment type="catalytic activity">
    <reaction evidence="2">
        <text>2 GTP = 3',3'-c-di-GMP + 2 diphosphate</text>
        <dbReference type="Rhea" id="RHEA:24898"/>
        <dbReference type="ChEBI" id="CHEBI:33019"/>
        <dbReference type="ChEBI" id="CHEBI:37565"/>
        <dbReference type="ChEBI" id="CHEBI:58805"/>
        <dbReference type="EC" id="2.7.7.65"/>
    </reaction>
</comment>
<protein>
    <recommendedName>
        <fullName evidence="1">diguanylate cyclase</fullName>
        <ecNumber evidence="1">2.7.7.65</ecNumber>
    </recommendedName>
</protein>
<dbReference type="PANTHER" id="PTHR45138:SF9">
    <property type="entry name" value="DIGUANYLATE CYCLASE DGCM-RELATED"/>
    <property type="match status" value="1"/>
</dbReference>
<dbReference type="GO" id="GO:0052621">
    <property type="term" value="F:diguanylate cyclase activity"/>
    <property type="evidence" value="ECO:0007669"/>
    <property type="project" value="UniProtKB-EC"/>
</dbReference>
<feature type="domain" description="GGDEF" evidence="4">
    <location>
        <begin position="321"/>
        <end position="450"/>
    </location>
</feature>
<dbReference type="InterPro" id="IPR000014">
    <property type="entry name" value="PAS"/>
</dbReference>
<dbReference type="AlphaFoldDB" id="A0A212KBG0"/>
<dbReference type="FunFam" id="3.30.70.270:FF:000001">
    <property type="entry name" value="Diguanylate cyclase domain protein"/>
    <property type="match status" value="1"/>
</dbReference>
<dbReference type="CDD" id="cd00130">
    <property type="entry name" value="PAS"/>
    <property type="match status" value="1"/>
</dbReference>
<accession>A0A212KBG0</accession>
<organism evidence="5">
    <name type="scientific">uncultured Alphaproteobacteria bacterium</name>
    <dbReference type="NCBI Taxonomy" id="91750"/>
    <lineage>
        <taxon>Bacteria</taxon>
        <taxon>Pseudomonadati</taxon>
        <taxon>Pseudomonadota</taxon>
        <taxon>Alphaproteobacteria</taxon>
        <taxon>environmental samples</taxon>
    </lineage>
</organism>
<dbReference type="InterPro" id="IPR043128">
    <property type="entry name" value="Rev_trsase/Diguanyl_cyclase"/>
</dbReference>
<dbReference type="InterPro" id="IPR029787">
    <property type="entry name" value="Nucleotide_cyclase"/>
</dbReference>
<evidence type="ECO:0000259" key="3">
    <source>
        <dbReference type="PROSITE" id="PS50112"/>
    </source>
</evidence>
<evidence type="ECO:0000256" key="1">
    <source>
        <dbReference type="ARBA" id="ARBA00012528"/>
    </source>
</evidence>